<dbReference type="AlphaFoldDB" id="A0A453EJ42"/>
<sequence length="106" mass="10686">MDADDVGLALHPHGGILAAASRPAAYPKAGAGAGGIVAPGSSVHELLECPVCTNSMYPPIHQVLDFAHPLLDSGAAYCVSGVLGLGLLRDRGRFLGSNGDLGLGNR</sequence>
<evidence type="ECO:0000313" key="1">
    <source>
        <dbReference type="EnsemblPlants" id="AET3Gv20359000.10"/>
    </source>
</evidence>
<dbReference type="Gramene" id="AET3Gv20359000.10">
    <property type="protein sequence ID" value="AET3Gv20359000.10"/>
    <property type="gene ID" value="AET3Gv20359000"/>
</dbReference>
<name>A0A453EJ42_AEGTS</name>
<keyword evidence="2" id="KW-1185">Reference proteome</keyword>
<accession>A0A453EJ42</accession>
<reference evidence="2" key="1">
    <citation type="journal article" date="2014" name="Science">
        <title>Ancient hybridizations among the ancestral genomes of bread wheat.</title>
        <authorList>
            <consortium name="International Wheat Genome Sequencing Consortium,"/>
            <person name="Marcussen T."/>
            <person name="Sandve S.R."/>
            <person name="Heier L."/>
            <person name="Spannagl M."/>
            <person name="Pfeifer M."/>
            <person name="Jakobsen K.S."/>
            <person name="Wulff B.B."/>
            <person name="Steuernagel B."/>
            <person name="Mayer K.F."/>
            <person name="Olsen O.A."/>
        </authorList>
    </citation>
    <scope>NUCLEOTIDE SEQUENCE [LARGE SCALE GENOMIC DNA]</scope>
    <source>
        <strain evidence="2">cv. AL8/78</strain>
    </source>
</reference>
<reference evidence="1" key="4">
    <citation type="submission" date="2019-03" db="UniProtKB">
        <authorList>
            <consortium name="EnsemblPlants"/>
        </authorList>
    </citation>
    <scope>IDENTIFICATION</scope>
</reference>
<reference evidence="1" key="3">
    <citation type="journal article" date="2017" name="Nature">
        <title>Genome sequence of the progenitor of the wheat D genome Aegilops tauschii.</title>
        <authorList>
            <person name="Luo M.C."/>
            <person name="Gu Y.Q."/>
            <person name="Puiu D."/>
            <person name="Wang H."/>
            <person name="Twardziok S.O."/>
            <person name="Deal K.R."/>
            <person name="Huo N."/>
            <person name="Zhu T."/>
            <person name="Wang L."/>
            <person name="Wang Y."/>
            <person name="McGuire P.E."/>
            <person name="Liu S."/>
            <person name="Long H."/>
            <person name="Ramasamy R.K."/>
            <person name="Rodriguez J.C."/>
            <person name="Van S.L."/>
            <person name="Yuan L."/>
            <person name="Wang Z."/>
            <person name="Xia Z."/>
            <person name="Xiao L."/>
            <person name="Anderson O.D."/>
            <person name="Ouyang S."/>
            <person name="Liang Y."/>
            <person name="Zimin A.V."/>
            <person name="Pertea G."/>
            <person name="Qi P."/>
            <person name="Bennetzen J.L."/>
            <person name="Dai X."/>
            <person name="Dawson M.W."/>
            <person name="Muller H.G."/>
            <person name="Kugler K."/>
            <person name="Rivarola-Duarte L."/>
            <person name="Spannagl M."/>
            <person name="Mayer K.F.X."/>
            <person name="Lu F.H."/>
            <person name="Bevan M.W."/>
            <person name="Leroy P."/>
            <person name="Li P."/>
            <person name="You F.M."/>
            <person name="Sun Q."/>
            <person name="Liu Z."/>
            <person name="Lyons E."/>
            <person name="Wicker T."/>
            <person name="Salzberg S.L."/>
            <person name="Devos K.M."/>
            <person name="Dvorak J."/>
        </authorList>
    </citation>
    <scope>NUCLEOTIDE SEQUENCE [LARGE SCALE GENOMIC DNA]</scope>
    <source>
        <strain evidence="1">cv. AL8/78</strain>
    </source>
</reference>
<evidence type="ECO:0000313" key="2">
    <source>
        <dbReference type="Proteomes" id="UP000015105"/>
    </source>
</evidence>
<reference evidence="2" key="2">
    <citation type="journal article" date="2017" name="Nat. Plants">
        <title>The Aegilops tauschii genome reveals multiple impacts of transposons.</title>
        <authorList>
            <person name="Zhao G."/>
            <person name="Zou C."/>
            <person name="Li K."/>
            <person name="Wang K."/>
            <person name="Li T."/>
            <person name="Gao L."/>
            <person name="Zhang X."/>
            <person name="Wang H."/>
            <person name="Yang Z."/>
            <person name="Liu X."/>
            <person name="Jiang W."/>
            <person name="Mao L."/>
            <person name="Kong X."/>
            <person name="Jiao Y."/>
            <person name="Jia J."/>
        </authorList>
    </citation>
    <scope>NUCLEOTIDE SEQUENCE [LARGE SCALE GENOMIC DNA]</scope>
    <source>
        <strain evidence="2">cv. AL8/78</strain>
    </source>
</reference>
<dbReference type="Proteomes" id="UP000015105">
    <property type="component" value="Chromosome 3D"/>
</dbReference>
<dbReference type="EnsemblPlants" id="AET3Gv20359000.10">
    <property type="protein sequence ID" value="AET3Gv20359000.10"/>
    <property type="gene ID" value="AET3Gv20359000"/>
</dbReference>
<proteinExistence type="predicted"/>
<protein>
    <submittedName>
        <fullName evidence="1">Uncharacterized protein</fullName>
    </submittedName>
</protein>
<organism evidence="1 2">
    <name type="scientific">Aegilops tauschii subsp. strangulata</name>
    <name type="common">Goatgrass</name>
    <dbReference type="NCBI Taxonomy" id="200361"/>
    <lineage>
        <taxon>Eukaryota</taxon>
        <taxon>Viridiplantae</taxon>
        <taxon>Streptophyta</taxon>
        <taxon>Embryophyta</taxon>
        <taxon>Tracheophyta</taxon>
        <taxon>Spermatophyta</taxon>
        <taxon>Magnoliopsida</taxon>
        <taxon>Liliopsida</taxon>
        <taxon>Poales</taxon>
        <taxon>Poaceae</taxon>
        <taxon>BOP clade</taxon>
        <taxon>Pooideae</taxon>
        <taxon>Triticodae</taxon>
        <taxon>Triticeae</taxon>
        <taxon>Triticinae</taxon>
        <taxon>Aegilops</taxon>
    </lineage>
</organism>
<reference evidence="1" key="5">
    <citation type="journal article" date="2021" name="G3 (Bethesda)">
        <title>Aegilops tauschii genome assembly Aet v5.0 features greater sequence contiguity and improved annotation.</title>
        <authorList>
            <person name="Wang L."/>
            <person name="Zhu T."/>
            <person name="Rodriguez J.C."/>
            <person name="Deal K.R."/>
            <person name="Dubcovsky J."/>
            <person name="McGuire P.E."/>
            <person name="Lux T."/>
            <person name="Spannagl M."/>
            <person name="Mayer K.F.X."/>
            <person name="Baldrich P."/>
            <person name="Meyers B.C."/>
            <person name="Huo N."/>
            <person name="Gu Y.Q."/>
            <person name="Zhou H."/>
            <person name="Devos K.M."/>
            <person name="Bennetzen J.L."/>
            <person name="Unver T."/>
            <person name="Budak H."/>
            <person name="Gulick P.J."/>
            <person name="Galiba G."/>
            <person name="Kalapos B."/>
            <person name="Nelson D.R."/>
            <person name="Li P."/>
            <person name="You F.M."/>
            <person name="Luo M.C."/>
            <person name="Dvorak J."/>
        </authorList>
    </citation>
    <scope>NUCLEOTIDE SEQUENCE [LARGE SCALE GENOMIC DNA]</scope>
    <source>
        <strain evidence="1">cv. AL8/78</strain>
    </source>
</reference>